<proteinExistence type="inferred from homology"/>
<gene>
    <name evidence="9" type="ORF">XD93_1235</name>
</gene>
<feature type="domain" description="Enolase C-terminal TIM barrel" evidence="8">
    <location>
        <begin position="1"/>
        <end position="51"/>
    </location>
</feature>
<dbReference type="EMBL" id="LGGO01000256">
    <property type="protein sequence ID" value="KUK75842.1"/>
    <property type="molecule type" value="Genomic_DNA"/>
</dbReference>
<keyword evidence="6" id="KW-0324">Glycolysis</keyword>
<dbReference type="AlphaFoldDB" id="A0A101HFB4"/>
<dbReference type="Proteomes" id="UP000053904">
    <property type="component" value="Unassembled WGS sequence"/>
</dbReference>
<dbReference type="GO" id="GO:0000287">
    <property type="term" value="F:magnesium ion binding"/>
    <property type="evidence" value="ECO:0007669"/>
    <property type="project" value="InterPro"/>
</dbReference>
<comment type="pathway">
    <text evidence="1">Carbohydrate degradation; glycolysis; pyruvate from D-glyceraldehyde 3-phosphate: step 4/5.</text>
</comment>
<evidence type="ECO:0000256" key="1">
    <source>
        <dbReference type="ARBA" id="ARBA00005031"/>
    </source>
</evidence>
<evidence type="ECO:0000256" key="2">
    <source>
        <dbReference type="ARBA" id="ARBA00009604"/>
    </source>
</evidence>
<dbReference type="Gene3D" id="3.20.20.120">
    <property type="entry name" value="Enolase-like C-terminal domain"/>
    <property type="match status" value="1"/>
</dbReference>
<dbReference type="GO" id="GO:0004634">
    <property type="term" value="F:phosphopyruvate hydratase activity"/>
    <property type="evidence" value="ECO:0007669"/>
    <property type="project" value="UniProtKB-EC"/>
</dbReference>
<evidence type="ECO:0000313" key="9">
    <source>
        <dbReference type="EMBL" id="KUK75842.1"/>
    </source>
</evidence>
<sequence>VSHRSGETNDDFIADLVIATPAQFCKFGAPSRGERIVKYNRLLDIEQKLSER</sequence>
<evidence type="ECO:0000313" key="10">
    <source>
        <dbReference type="Proteomes" id="UP000053904"/>
    </source>
</evidence>
<dbReference type="UniPathway" id="UPA00109">
    <property type="reaction ID" value="UER00187"/>
</dbReference>
<evidence type="ECO:0000256" key="7">
    <source>
        <dbReference type="ARBA" id="ARBA00023239"/>
    </source>
</evidence>
<evidence type="ECO:0000256" key="4">
    <source>
        <dbReference type="ARBA" id="ARBA00017068"/>
    </source>
</evidence>
<keyword evidence="7 9" id="KW-0456">Lyase</keyword>
<comment type="caution">
    <text evidence="9">The sequence shown here is derived from an EMBL/GenBank/DDBJ whole genome shotgun (WGS) entry which is preliminary data.</text>
</comment>
<keyword evidence="5" id="KW-0964">Secreted</keyword>
<evidence type="ECO:0000256" key="5">
    <source>
        <dbReference type="ARBA" id="ARBA00022525"/>
    </source>
</evidence>
<dbReference type="PANTHER" id="PTHR11902">
    <property type="entry name" value="ENOLASE"/>
    <property type="match status" value="1"/>
</dbReference>
<comment type="similarity">
    <text evidence="2">Belongs to the enolase family.</text>
</comment>
<dbReference type="Pfam" id="PF00113">
    <property type="entry name" value="Enolase_C"/>
    <property type="match status" value="1"/>
</dbReference>
<dbReference type="InterPro" id="IPR000941">
    <property type="entry name" value="Enolase"/>
</dbReference>
<dbReference type="InterPro" id="IPR020810">
    <property type="entry name" value="Enolase_C"/>
</dbReference>
<organism evidence="9 10">
    <name type="scientific">candidate division WS6 bacterium 34_10</name>
    <dbReference type="NCBI Taxonomy" id="1641389"/>
    <lineage>
        <taxon>Bacteria</taxon>
        <taxon>Candidatus Dojkabacteria</taxon>
    </lineage>
</organism>
<reference evidence="10" key="1">
    <citation type="journal article" date="2015" name="MBio">
        <title>Genome-Resolved Metagenomic Analysis Reveals Roles for Candidate Phyla and Other Microbial Community Members in Biogeochemical Transformations in Oil Reservoirs.</title>
        <authorList>
            <person name="Hu P."/>
            <person name="Tom L."/>
            <person name="Singh A."/>
            <person name="Thomas B.C."/>
            <person name="Baker B.J."/>
            <person name="Piceno Y.M."/>
            <person name="Andersen G.L."/>
            <person name="Banfield J.F."/>
        </authorList>
    </citation>
    <scope>NUCLEOTIDE SEQUENCE [LARGE SCALE GENOMIC DNA]</scope>
</reference>
<dbReference type="PATRIC" id="fig|1641389.3.peg.196"/>
<evidence type="ECO:0000256" key="3">
    <source>
        <dbReference type="ARBA" id="ARBA00012058"/>
    </source>
</evidence>
<accession>A0A101HFB4</accession>
<feature type="non-terminal residue" evidence="9">
    <location>
        <position position="1"/>
    </location>
</feature>
<evidence type="ECO:0000259" key="8">
    <source>
        <dbReference type="Pfam" id="PF00113"/>
    </source>
</evidence>
<dbReference type="PANTHER" id="PTHR11902:SF1">
    <property type="entry name" value="ENOLASE"/>
    <property type="match status" value="1"/>
</dbReference>
<name>A0A101HFB4_9BACT</name>
<dbReference type="GO" id="GO:0006096">
    <property type="term" value="P:glycolytic process"/>
    <property type="evidence" value="ECO:0007669"/>
    <property type="project" value="UniProtKB-UniPathway"/>
</dbReference>
<dbReference type="InterPro" id="IPR036849">
    <property type="entry name" value="Enolase-like_C_sf"/>
</dbReference>
<dbReference type="SUPFAM" id="SSF51604">
    <property type="entry name" value="Enolase C-terminal domain-like"/>
    <property type="match status" value="1"/>
</dbReference>
<dbReference type="EC" id="4.2.1.11" evidence="3"/>
<evidence type="ECO:0000256" key="6">
    <source>
        <dbReference type="ARBA" id="ARBA00023152"/>
    </source>
</evidence>
<protein>
    <recommendedName>
        <fullName evidence="4">Enolase</fullName>
        <ecNumber evidence="3">4.2.1.11</ecNumber>
    </recommendedName>
</protein>
<dbReference type="GO" id="GO:0000015">
    <property type="term" value="C:phosphopyruvate hydratase complex"/>
    <property type="evidence" value="ECO:0007669"/>
    <property type="project" value="InterPro"/>
</dbReference>